<dbReference type="PANTHER" id="PTHR12411">
    <property type="entry name" value="CYSTEINE PROTEASE FAMILY C1-RELATED"/>
    <property type="match status" value="1"/>
</dbReference>
<dbReference type="Pfam" id="PF00112">
    <property type="entry name" value="Peptidase_C1"/>
    <property type="match status" value="2"/>
</dbReference>
<gene>
    <name evidence="11" type="ORF">ACMD2_20255</name>
</gene>
<dbReference type="GO" id="GO:0008234">
    <property type="term" value="F:cysteine-type peptidase activity"/>
    <property type="evidence" value="ECO:0007669"/>
    <property type="project" value="UniProtKB-KW"/>
</dbReference>
<dbReference type="InterPro" id="IPR038765">
    <property type="entry name" value="Papain-like_cys_pep_sf"/>
</dbReference>
<evidence type="ECO:0000313" key="12">
    <source>
        <dbReference type="Proteomes" id="UP000092600"/>
    </source>
</evidence>
<dbReference type="SMR" id="A0A199W8R4"/>
<dbReference type="PRINTS" id="PR00705">
    <property type="entry name" value="PAPAIN"/>
</dbReference>
<dbReference type="InterPro" id="IPR000169">
    <property type="entry name" value="Pept_cys_AS"/>
</dbReference>
<keyword evidence="7" id="KW-1015">Disulfide bond</keyword>
<dbReference type="PROSITE" id="PS00639">
    <property type="entry name" value="THIOL_PROTEASE_HIS"/>
    <property type="match status" value="2"/>
</dbReference>
<evidence type="ECO:0000256" key="4">
    <source>
        <dbReference type="ARBA" id="ARBA00022801"/>
    </source>
</evidence>
<dbReference type="AlphaFoldDB" id="A0A199W8R4"/>
<proteinExistence type="inferred from homology"/>
<sequence>MASKVQLVFLFLFLCVMWASPSAASRDEPSDPMMKRFEEWMAEYGRVYKDNDEKMRRFQIFKNNVNHIETFNSRNGNSYTLGINQFTDMTKSEFVAQYTGVSLPLNIEREPVVSFDDVNISAVPQSIDWRDYGAVNEVKNQNPCGSCWSFAAIATVEGIYKIKTGYLVSLSEQEVLDCAVSYGCKGGWVNKAYDFIISNNGVTTEENYPYQAYQGTCNANSFPNSAYITGYSYVRRNDERSMMYAVSNQPIAALIDASENFQYYNGGVFSGPCGTSLNHAITIIGYGQDSSGTKYWIVRNSWGSSWGEGGYVRMARGVSSSSGVCGIAMAPLFPTLQSGANAELIKMLRNKSEANDLATLQAMASKFQILFLFLFLSVMWASSLASRGEADDSMMKRFEEWMADFGRVYSDDAEKMRRFQIFKDNVNRIEAFNRRGGNSYTLGINQFTDMTNNEIVAQHVGLSLPLNMTNLEPSVSFEDVNMSAIPQSIDWRDYGAVTPVKNQGSCGSCWAFSSIATVEGIYKIKTGQLISLSEQEVLDCTVSNGCTSGWVHKAYEFIIANKGVTAQANYPYVGYKGTCAANSKPNAAYITGYQQVQPSYNERAIMYAVANQPTVIAIDASSYYFNHYNGGIFKGPCGTNIFHAVTVVGYGQDSSTGNKYWIIKNSWGNTWGENGYVRMLRDTSYPGLCGLASYGIYPTLVSSQRTTEPSDMGSDDRVSSM</sequence>
<reference evidence="11 12" key="1">
    <citation type="journal article" date="2016" name="DNA Res.">
        <title>The draft genome of MD-2 pineapple using hybrid error correction of long reads.</title>
        <authorList>
            <person name="Redwan R.M."/>
            <person name="Saidin A."/>
            <person name="Kumar S.V."/>
        </authorList>
    </citation>
    <scope>NUCLEOTIDE SEQUENCE [LARGE SCALE GENOMIC DNA]</scope>
    <source>
        <strain evidence="12">cv. MD2</strain>
        <tissue evidence="11">Leaf</tissue>
    </source>
</reference>
<feature type="domain" description="Peptidase C1A papain C-terminal" evidence="9">
    <location>
        <begin position="123"/>
        <end position="335"/>
    </location>
</feature>
<evidence type="ECO:0000256" key="5">
    <source>
        <dbReference type="ARBA" id="ARBA00022807"/>
    </source>
</evidence>
<evidence type="ECO:0000313" key="11">
    <source>
        <dbReference type="EMBL" id="OAY85857.1"/>
    </source>
</evidence>
<dbReference type="InterPro" id="IPR025660">
    <property type="entry name" value="Pept_his_AS"/>
</dbReference>
<dbReference type="SMART" id="SM00645">
    <property type="entry name" value="Pept_C1"/>
    <property type="match status" value="2"/>
</dbReference>
<dbReference type="Gene3D" id="3.90.70.10">
    <property type="entry name" value="Cysteine proteinases"/>
    <property type="match status" value="2"/>
</dbReference>
<feature type="chain" id="PRO_5008508614" evidence="8">
    <location>
        <begin position="25"/>
        <end position="721"/>
    </location>
</feature>
<feature type="domain" description="Peptidase C1A papain C-terminal" evidence="9">
    <location>
        <begin position="485"/>
        <end position="699"/>
    </location>
</feature>
<evidence type="ECO:0000256" key="3">
    <source>
        <dbReference type="ARBA" id="ARBA00022729"/>
    </source>
</evidence>
<dbReference type="Pfam" id="PF08246">
    <property type="entry name" value="Inhibitor_I29"/>
    <property type="match status" value="2"/>
</dbReference>
<evidence type="ECO:0000259" key="9">
    <source>
        <dbReference type="SMART" id="SM00645"/>
    </source>
</evidence>
<comment type="caution">
    <text evidence="11">The sequence shown here is derived from an EMBL/GenBank/DDBJ whole genome shotgun (WGS) entry which is preliminary data.</text>
</comment>
<dbReference type="PROSITE" id="PS00640">
    <property type="entry name" value="THIOL_PROTEASE_ASN"/>
    <property type="match status" value="2"/>
</dbReference>
<evidence type="ECO:0000256" key="1">
    <source>
        <dbReference type="ARBA" id="ARBA00008455"/>
    </source>
</evidence>
<feature type="signal peptide" evidence="8">
    <location>
        <begin position="1"/>
        <end position="24"/>
    </location>
</feature>
<dbReference type="STRING" id="4615.A0A199W8R4"/>
<dbReference type="InterPro" id="IPR039417">
    <property type="entry name" value="Peptidase_C1A_papain-like"/>
</dbReference>
<protein>
    <submittedName>
        <fullName evidence="11">Fruit bromelain</fullName>
    </submittedName>
</protein>
<evidence type="ECO:0000259" key="10">
    <source>
        <dbReference type="SMART" id="SM00848"/>
    </source>
</evidence>
<dbReference type="InterPro" id="IPR013128">
    <property type="entry name" value="Peptidase_C1A"/>
</dbReference>
<dbReference type="EMBL" id="LSRQ01000037">
    <property type="protein sequence ID" value="OAY85857.1"/>
    <property type="molecule type" value="Genomic_DNA"/>
</dbReference>
<dbReference type="Proteomes" id="UP000092600">
    <property type="component" value="Unassembled WGS sequence"/>
</dbReference>
<dbReference type="InterPro" id="IPR025661">
    <property type="entry name" value="Pept_asp_AS"/>
</dbReference>
<keyword evidence="3 8" id="KW-0732">Signal</keyword>
<evidence type="ECO:0000256" key="2">
    <source>
        <dbReference type="ARBA" id="ARBA00022670"/>
    </source>
</evidence>
<dbReference type="PROSITE" id="PS00139">
    <property type="entry name" value="THIOL_PROTEASE_CYS"/>
    <property type="match status" value="2"/>
</dbReference>
<evidence type="ECO:0000256" key="7">
    <source>
        <dbReference type="ARBA" id="ARBA00023157"/>
    </source>
</evidence>
<evidence type="ECO:0000256" key="6">
    <source>
        <dbReference type="ARBA" id="ARBA00023145"/>
    </source>
</evidence>
<accession>A0A199W8R4</accession>
<name>A0A199W8R4_ANACO</name>
<keyword evidence="5" id="KW-0788">Thiol protease</keyword>
<dbReference type="InterPro" id="IPR000668">
    <property type="entry name" value="Peptidase_C1A_C"/>
</dbReference>
<dbReference type="InterPro" id="IPR013201">
    <property type="entry name" value="Prot_inhib_I29"/>
</dbReference>
<evidence type="ECO:0000256" key="8">
    <source>
        <dbReference type="SAM" id="SignalP"/>
    </source>
</evidence>
<dbReference type="FunFam" id="3.90.70.10:FF:000067">
    <property type="entry name" value="Senescence-specific cysteine protease"/>
    <property type="match status" value="2"/>
</dbReference>
<keyword evidence="6" id="KW-0865">Zymogen</keyword>
<keyword evidence="4" id="KW-0378">Hydrolase</keyword>
<organism evidence="11 12">
    <name type="scientific">Ananas comosus</name>
    <name type="common">Pineapple</name>
    <name type="synonym">Ananas ananas</name>
    <dbReference type="NCBI Taxonomy" id="4615"/>
    <lineage>
        <taxon>Eukaryota</taxon>
        <taxon>Viridiplantae</taxon>
        <taxon>Streptophyta</taxon>
        <taxon>Embryophyta</taxon>
        <taxon>Tracheophyta</taxon>
        <taxon>Spermatophyta</taxon>
        <taxon>Magnoliopsida</taxon>
        <taxon>Liliopsida</taxon>
        <taxon>Poales</taxon>
        <taxon>Bromeliaceae</taxon>
        <taxon>Bromelioideae</taxon>
        <taxon>Ananas</taxon>
    </lineage>
</organism>
<dbReference type="SUPFAM" id="SSF54001">
    <property type="entry name" value="Cysteine proteinases"/>
    <property type="match status" value="2"/>
</dbReference>
<feature type="domain" description="Cathepsin propeptide inhibitor" evidence="10">
    <location>
        <begin position="37"/>
        <end position="94"/>
    </location>
</feature>
<keyword evidence="2" id="KW-0645">Protease</keyword>
<dbReference type="SMART" id="SM00848">
    <property type="entry name" value="Inhibitor_I29"/>
    <property type="match status" value="2"/>
</dbReference>
<feature type="domain" description="Cathepsin propeptide inhibitor" evidence="10">
    <location>
        <begin position="398"/>
        <end position="455"/>
    </location>
</feature>
<dbReference type="CDD" id="cd02248">
    <property type="entry name" value="Peptidase_C1A"/>
    <property type="match status" value="2"/>
</dbReference>
<dbReference type="GO" id="GO:0006508">
    <property type="term" value="P:proteolysis"/>
    <property type="evidence" value="ECO:0007669"/>
    <property type="project" value="UniProtKB-KW"/>
</dbReference>
<comment type="similarity">
    <text evidence="1">Belongs to the peptidase C1 family.</text>
</comment>